<keyword evidence="1 3" id="KW-0732">Signal</keyword>
<dbReference type="Pfam" id="PF05426">
    <property type="entry name" value="Alginate_lyase"/>
    <property type="match status" value="1"/>
</dbReference>
<dbReference type="InterPro" id="IPR006584">
    <property type="entry name" value="Cellulose-bd_IV"/>
</dbReference>
<name>M4ZHI9_9BACL</name>
<dbReference type="Pfam" id="PF03422">
    <property type="entry name" value="CBM_6"/>
    <property type="match status" value="1"/>
</dbReference>
<dbReference type="SUPFAM" id="SSF48230">
    <property type="entry name" value="Chondroitin AC/alginate lyase"/>
    <property type="match status" value="1"/>
</dbReference>
<evidence type="ECO:0000313" key="5">
    <source>
        <dbReference type="EMBL" id="BAM95907.1"/>
    </source>
</evidence>
<dbReference type="GO" id="GO:0030246">
    <property type="term" value="F:carbohydrate binding"/>
    <property type="evidence" value="ECO:0007669"/>
    <property type="project" value="InterPro"/>
</dbReference>
<dbReference type="SUPFAM" id="SSF49785">
    <property type="entry name" value="Galactose-binding domain-like"/>
    <property type="match status" value="1"/>
</dbReference>
<feature type="domain" description="CBM6" evidence="4">
    <location>
        <begin position="386"/>
        <end position="509"/>
    </location>
</feature>
<dbReference type="Gene3D" id="2.60.120.260">
    <property type="entry name" value="Galactose-binding domain-like"/>
    <property type="match status" value="1"/>
</dbReference>
<dbReference type="AlphaFoldDB" id="M4ZHI9"/>
<evidence type="ECO:0000259" key="4">
    <source>
        <dbReference type="PROSITE" id="PS51175"/>
    </source>
</evidence>
<protein>
    <submittedName>
        <fullName evidence="5">Acetan lyase</fullName>
    </submittedName>
</protein>
<feature type="signal peptide" evidence="3">
    <location>
        <begin position="1"/>
        <end position="25"/>
    </location>
</feature>
<dbReference type="PROSITE" id="PS51175">
    <property type="entry name" value="CBM6"/>
    <property type="match status" value="1"/>
</dbReference>
<sequence length="514" mass="57285">MLKQLRVWLCAVCAIILLFSSGVSAMASTDVPQTSADDPFAIIKSKVDANLSPWKEAYDVLMKDANDGLLVQSQAIPIWEVPPFYGNPDGHKAAKISLESNTQAAYAGAVAYRLNGDTRYADKAVELLNSWAAINTGIGEQDAPLASAYIGVGMINAANLLKDYPGWSSQEQAQFQSWIERVWLAVWTARIDRNDNNNWGDWMRYAMLSYYNYTDNDSAFTAQTNGLKHKIDEAIDADGFMPSEMRGPNTMWYHFFALSPMTAAAELVLQRTGEDLFHWQSDSGASLKKAVDTLFYYSNGRVAQWPADKGGAQTYKKFFDGNYFPLNMYEAMAGIYQDEHFEKYVSPYRSIGGNLNDDTGFYHNQAWVYPTLLRPSFIDFPDPGHVKIEAENFTGREKVDYRATSDEGGGYALFSTDNGDYVWYDYVFFGSGANYFDIRYASTSTDGAISIRTGSPTGPEIGYIQIPSTGGLNNYATIRVPLTGAKGYKNVFFTFIKPDCGNGSRHQLVQLFYG</sequence>
<dbReference type="GO" id="GO:0016829">
    <property type="term" value="F:lyase activity"/>
    <property type="evidence" value="ECO:0007669"/>
    <property type="project" value="UniProtKB-KW"/>
</dbReference>
<keyword evidence="2 5" id="KW-0456">Lyase</keyword>
<dbReference type="CDD" id="cd04084">
    <property type="entry name" value="CBM6_xylanase-like"/>
    <property type="match status" value="1"/>
</dbReference>
<accession>M4ZHI9</accession>
<proteinExistence type="predicted"/>
<dbReference type="GO" id="GO:0042597">
    <property type="term" value="C:periplasmic space"/>
    <property type="evidence" value="ECO:0007669"/>
    <property type="project" value="InterPro"/>
</dbReference>
<evidence type="ECO:0000256" key="2">
    <source>
        <dbReference type="ARBA" id="ARBA00023239"/>
    </source>
</evidence>
<dbReference type="EMBL" id="AB746850">
    <property type="protein sequence ID" value="BAM95907.1"/>
    <property type="molecule type" value="Genomic_DNA"/>
</dbReference>
<evidence type="ECO:0000256" key="1">
    <source>
        <dbReference type="ARBA" id="ARBA00022729"/>
    </source>
</evidence>
<dbReference type="Gene3D" id="1.50.10.100">
    <property type="entry name" value="Chondroitin AC/alginate lyase"/>
    <property type="match status" value="1"/>
</dbReference>
<dbReference type="InterPro" id="IPR008929">
    <property type="entry name" value="Chondroitin_lyas"/>
</dbReference>
<reference evidence="5" key="1">
    <citation type="submission" date="2012-09" db="EMBL/GenBank/DDBJ databases">
        <title>Gene cloning and characterization of the acetan lyases of Paenibacillus sp. strain OTK.</title>
        <authorList>
            <person name="Abe N."/>
            <person name="Ohtaka T."/>
            <person name="Okubara H."/>
            <person name="Kaneko J."/>
            <person name="Abe K."/>
        </authorList>
    </citation>
    <scope>NUCLEOTIDE SEQUENCE</scope>
    <source>
        <strain evidence="5">OTK</strain>
    </source>
</reference>
<gene>
    <name evidence="5" type="primary">aslA</name>
</gene>
<dbReference type="InterPro" id="IPR008397">
    <property type="entry name" value="Alginate_lyase_dom"/>
</dbReference>
<dbReference type="SMART" id="SM00606">
    <property type="entry name" value="CBD_IV"/>
    <property type="match status" value="1"/>
</dbReference>
<feature type="chain" id="PRO_5038978127" evidence="3">
    <location>
        <begin position="26"/>
        <end position="514"/>
    </location>
</feature>
<dbReference type="InterPro" id="IPR008979">
    <property type="entry name" value="Galactose-bd-like_sf"/>
</dbReference>
<organism evidence="5">
    <name type="scientific">Paenibacillus sp. OTK</name>
    <dbReference type="NCBI Taxonomy" id="1230468"/>
    <lineage>
        <taxon>Bacteria</taxon>
        <taxon>Bacillati</taxon>
        <taxon>Bacillota</taxon>
        <taxon>Bacilli</taxon>
        <taxon>Bacillales</taxon>
        <taxon>Paenibacillaceae</taxon>
        <taxon>Paenibacillus</taxon>
    </lineage>
</organism>
<evidence type="ECO:0000256" key="3">
    <source>
        <dbReference type="SAM" id="SignalP"/>
    </source>
</evidence>
<dbReference type="InterPro" id="IPR005084">
    <property type="entry name" value="CBM6"/>
</dbReference>